<evidence type="ECO:0000256" key="2">
    <source>
        <dbReference type="ARBA" id="ARBA00023002"/>
    </source>
</evidence>
<dbReference type="SUPFAM" id="SSF51735">
    <property type="entry name" value="NAD(P)-binding Rossmann-fold domains"/>
    <property type="match status" value="1"/>
</dbReference>
<sequence length="270" mass="28337">MKRFEGQVAIVTGGASGIGAATCRRLIAEGASVIIADRNMALATSVAAELGEQAHAVEFDAGDVGSIRSLVHGTIERHGRLDVLHNNAAIGSPEVHARDTNAIDIDFDTWDLVMAVNLRAYLAACKYALPHMIERGQGAIVNSASAGGFSGDISRIAYNVSKTAIIGLTRQIAAQHGLQGIRCNAIAPGLVLTPAARAVAADVIEVMGRYILTQQFGEPDDIANLVCFLASNEARYINGQTYVIDGGMLSHIPANPDLADYAKTHGKGAH</sequence>
<evidence type="ECO:0000256" key="1">
    <source>
        <dbReference type="ARBA" id="ARBA00006484"/>
    </source>
</evidence>
<organism evidence="3 4">
    <name type="scientific">Noviherbaspirillum saxi</name>
    <dbReference type="NCBI Taxonomy" id="2320863"/>
    <lineage>
        <taxon>Bacteria</taxon>
        <taxon>Pseudomonadati</taxon>
        <taxon>Pseudomonadota</taxon>
        <taxon>Betaproteobacteria</taxon>
        <taxon>Burkholderiales</taxon>
        <taxon>Oxalobacteraceae</taxon>
        <taxon>Noviherbaspirillum</taxon>
    </lineage>
</organism>
<dbReference type="OrthoDB" id="7064009at2"/>
<dbReference type="PRINTS" id="PR00080">
    <property type="entry name" value="SDRFAMILY"/>
</dbReference>
<reference evidence="4" key="1">
    <citation type="submission" date="2018-09" db="EMBL/GenBank/DDBJ databases">
        <authorList>
            <person name="Zhu H."/>
        </authorList>
    </citation>
    <scope>NUCLEOTIDE SEQUENCE [LARGE SCALE GENOMIC DNA]</scope>
    <source>
        <strain evidence="4">K1R23-30</strain>
    </source>
</reference>
<evidence type="ECO:0000313" key="4">
    <source>
        <dbReference type="Proteomes" id="UP000265955"/>
    </source>
</evidence>
<dbReference type="FunFam" id="3.40.50.720:FF:000084">
    <property type="entry name" value="Short-chain dehydrogenase reductase"/>
    <property type="match status" value="1"/>
</dbReference>
<dbReference type="Proteomes" id="UP000265955">
    <property type="component" value="Unassembled WGS sequence"/>
</dbReference>
<dbReference type="PANTHER" id="PTHR43180">
    <property type="entry name" value="3-OXOACYL-(ACYL-CARRIER-PROTEIN) REDUCTASE (AFU_ORTHOLOGUE AFUA_6G11210)"/>
    <property type="match status" value="1"/>
</dbReference>
<dbReference type="Gene3D" id="3.40.50.720">
    <property type="entry name" value="NAD(P)-binding Rossmann-like Domain"/>
    <property type="match status" value="1"/>
</dbReference>
<gene>
    <name evidence="3" type="ORF">D3871_23785</name>
</gene>
<keyword evidence="4" id="KW-1185">Reference proteome</keyword>
<name>A0A3A3FF97_9BURK</name>
<comment type="similarity">
    <text evidence="1">Belongs to the short-chain dehydrogenases/reductases (SDR) family.</text>
</comment>
<accession>A0A3A3FF97</accession>
<dbReference type="RefSeq" id="WP_119771615.1">
    <property type="nucleotide sequence ID" value="NZ_QYUO01000003.1"/>
</dbReference>
<dbReference type="PRINTS" id="PR00081">
    <property type="entry name" value="GDHRDH"/>
</dbReference>
<protein>
    <submittedName>
        <fullName evidence="3">SDR family oxidoreductase</fullName>
    </submittedName>
</protein>
<dbReference type="EMBL" id="QYUO01000003">
    <property type="protein sequence ID" value="RJF91717.1"/>
    <property type="molecule type" value="Genomic_DNA"/>
</dbReference>
<dbReference type="InterPro" id="IPR036291">
    <property type="entry name" value="NAD(P)-bd_dom_sf"/>
</dbReference>
<dbReference type="InterPro" id="IPR002347">
    <property type="entry name" value="SDR_fam"/>
</dbReference>
<dbReference type="CDD" id="cd05233">
    <property type="entry name" value="SDR_c"/>
    <property type="match status" value="1"/>
</dbReference>
<dbReference type="GO" id="GO:0016491">
    <property type="term" value="F:oxidoreductase activity"/>
    <property type="evidence" value="ECO:0007669"/>
    <property type="project" value="UniProtKB-KW"/>
</dbReference>
<dbReference type="Pfam" id="PF13561">
    <property type="entry name" value="adh_short_C2"/>
    <property type="match status" value="1"/>
</dbReference>
<comment type="caution">
    <text evidence="3">The sequence shown here is derived from an EMBL/GenBank/DDBJ whole genome shotgun (WGS) entry which is preliminary data.</text>
</comment>
<dbReference type="PROSITE" id="PS00061">
    <property type="entry name" value="ADH_SHORT"/>
    <property type="match status" value="1"/>
</dbReference>
<dbReference type="AlphaFoldDB" id="A0A3A3FF97"/>
<evidence type="ECO:0000313" key="3">
    <source>
        <dbReference type="EMBL" id="RJF91717.1"/>
    </source>
</evidence>
<dbReference type="PANTHER" id="PTHR43180:SF66">
    <property type="entry name" value="SHORT-CHAIN DEHYDROGENASE_REDUCTASE FAMILY PROTEIN"/>
    <property type="match status" value="1"/>
</dbReference>
<proteinExistence type="inferred from homology"/>
<dbReference type="InterPro" id="IPR020904">
    <property type="entry name" value="Sc_DH/Rdtase_CS"/>
</dbReference>
<keyword evidence="2" id="KW-0560">Oxidoreductase</keyword>